<dbReference type="OrthoDB" id="3190595at2"/>
<keyword evidence="3" id="KW-0805">Transcription regulation</keyword>
<dbReference type="InterPro" id="IPR011006">
    <property type="entry name" value="CheY-like_superfamily"/>
</dbReference>
<dbReference type="PROSITE" id="PS50110">
    <property type="entry name" value="RESPONSE_REGULATORY"/>
    <property type="match status" value="1"/>
</dbReference>
<keyword evidence="5" id="KW-0804">Transcription</keyword>
<evidence type="ECO:0000256" key="4">
    <source>
        <dbReference type="ARBA" id="ARBA00023125"/>
    </source>
</evidence>
<keyword evidence="2" id="KW-0902">Two-component regulatory system</keyword>
<accession>A0A329MPT2</accession>
<dbReference type="InterPro" id="IPR016032">
    <property type="entry name" value="Sig_transdc_resp-reg_C-effctor"/>
</dbReference>
<evidence type="ECO:0000313" key="8">
    <source>
        <dbReference type="EMBL" id="RAV21612.1"/>
    </source>
</evidence>
<keyword evidence="4" id="KW-0238">DNA-binding</keyword>
<dbReference type="SUPFAM" id="SSF52172">
    <property type="entry name" value="CheY-like"/>
    <property type="match status" value="1"/>
</dbReference>
<dbReference type="Gene3D" id="3.40.50.2300">
    <property type="match status" value="1"/>
</dbReference>
<dbReference type="PANTHER" id="PTHR35807">
    <property type="entry name" value="TRANSCRIPTIONAL REGULATOR REDD-RELATED"/>
    <property type="match status" value="1"/>
</dbReference>
<keyword evidence="6" id="KW-0597">Phosphoprotein</keyword>
<dbReference type="Pfam" id="PF03704">
    <property type="entry name" value="BTAD"/>
    <property type="match status" value="1"/>
</dbReference>
<name>A0A329MPT2_9BACL</name>
<reference evidence="8 9" key="1">
    <citation type="journal article" date="2009" name="Int. J. Syst. Evol. Microbiol.">
        <title>Paenibacillus contaminans sp. nov., isolated from a contaminated laboratory plate.</title>
        <authorList>
            <person name="Chou J.H."/>
            <person name="Lee J.H."/>
            <person name="Lin M.C."/>
            <person name="Chang P.S."/>
            <person name="Arun A.B."/>
            <person name="Young C.C."/>
            <person name="Chen W.M."/>
        </authorList>
    </citation>
    <scope>NUCLEOTIDE SEQUENCE [LARGE SCALE GENOMIC DNA]</scope>
    <source>
        <strain evidence="8 9">CKOBP-6</strain>
    </source>
</reference>
<dbReference type="AlphaFoldDB" id="A0A329MPT2"/>
<dbReference type="Pfam" id="PF00072">
    <property type="entry name" value="Response_reg"/>
    <property type="match status" value="1"/>
</dbReference>
<dbReference type="GO" id="GO:0000160">
    <property type="term" value="P:phosphorelay signal transduction system"/>
    <property type="evidence" value="ECO:0007669"/>
    <property type="project" value="UniProtKB-KW"/>
</dbReference>
<proteinExistence type="inferred from homology"/>
<dbReference type="Proteomes" id="UP000250369">
    <property type="component" value="Unassembled WGS sequence"/>
</dbReference>
<keyword evidence="9" id="KW-1185">Reference proteome</keyword>
<gene>
    <name evidence="8" type="ORF">DQG23_10160</name>
</gene>
<dbReference type="InterPro" id="IPR005158">
    <property type="entry name" value="BTAD"/>
</dbReference>
<evidence type="ECO:0000256" key="3">
    <source>
        <dbReference type="ARBA" id="ARBA00023015"/>
    </source>
</evidence>
<dbReference type="Gene3D" id="1.25.40.10">
    <property type="entry name" value="Tetratricopeptide repeat domain"/>
    <property type="match status" value="1"/>
</dbReference>
<dbReference type="SUPFAM" id="SSF46894">
    <property type="entry name" value="C-terminal effector domain of the bipartite response regulators"/>
    <property type="match status" value="1"/>
</dbReference>
<feature type="modified residue" description="4-aspartylphosphate" evidence="6">
    <location>
        <position position="54"/>
    </location>
</feature>
<evidence type="ECO:0000313" key="9">
    <source>
        <dbReference type="Proteomes" id="UP000250369"/>
    </source>
</evidence>
<comment type="similarity">
    <text evidence="1">Belongs to the AfsR/DnrI/RedD regulatory family.</text>
</comment>
<feature type="domain" description="Response regulatory" evidence="7">
    <location>
        <begin position="3"/>
        <end position="117"/>
    </location>
</feature>
<dbReference type="InterPro" id="IPR001867">
    <property type="entry name" value="OmpR/PhoB-type_DNA-bd"/>
</dbReference>
<organism evidence="8 9">
    <name type="scientific">Paenibacillus contaminans</name>
    <dbReference type="NCBI Taxonomy" id="450362"/>
    <lineage>
        <taxon>Bacteria</taxon>
        <taxon>Bacillati</taxon>
        <taxon>Bacillota</taxon>
        <taxon>Bacilli</taxon>
        <taxon>Bacillales</taxon>
        <taxon>Paenibacillaceae</taxon>
        <taxon>Paenibacillus</taxon>
    </lineage>
</organism>
<dbReference type="GO" id="GO:0006355">
    <property type="term" value="P:regulation of DNA-templated transcription"/>
    <property type="evidence" value="ECO:0007669"/>
    <property type="project" value="InterPro"/>
</dbReference>
<dbReference type="InterPro" id="IPR001789">
    <property type="entry name" value="Sig_transdc_resp-reg_receiver"/>
</dbReference>
<evidence type="ECO:0000259" key="7">
    <source>
        <dbReference type="PROSITE" id="PS50110"/>
    </source>
</evidence>
<evidence type="ECO:0000256" key="1">
    <source>
        <dbReference type="ARBA" id="ARBA00005820"/>
    </source>
</evidence>
<sequence length="378" mass="43841">MLRTIIIDDEEPAIELMQTLLSVYSEIELVGTYTSADEALLHIGETRPDVIFLDIEMPERNGLEAAELFAGACPGVEIVFATAYNQYATDAFELSAIDYILKPITQTRLNKTITRLTARKADRSKKTEPDRKKERFVCFGSFEWRLGNEHEGSLKWRTTKERELLAYFVHNRNTWIRKEKIMDDLWSDAIPEYAKTFLHTCVYTNRKKFESRGYANVLEFKNNCYCLDMTGMVCDAELFEKFSAKEPDVDAENINEAEYAAGLYKGDYMEGYVWAMDKQEELRLAYLLLLKKISSYYLSIGKYQTALMYLRQLLQKEPFLDDANEMMLTLYARMGDRGSMIKHYEQFTALLKEELSIAPLESTMRLYSRLLAGKAEEN</sequence>
<dbReference type="InterPro" id="IPR011990">
    <property type="entry name" value="TPR-like_helical_dom_sf"/>
</dbReference>
<dbReference type="Gene3D" id="1.10.10.10">
    <property type="entry name" value="Winged helix-like DNA-binding domain superfamily/Winged helix DNA-binding domain"/>
    <property type="match status" value="1"/>
</dbReference>
<comment type="caution">
    <text evidence="8">The sequence shown here is derived from an EMBL/GenBank/DDBJ whole genome shotgun (WGS) entry which is preliminary data.</text>
</comment>
<dbReference type="SUPFAM" id="SSF48452">
    <property type="entry name" value="TPR-like"/>
    <property type="match status" value="1"/>
</dbReference>
<dbReference type="SMART" id="SM01043">
    <property type="entry name" value="BTAD"/>
    <property type="match status" value="1"/>
</dbReference>
<dbReference type="PANTHER" id="PTHR35807:SF2">
    <property type="entry name" value="TRANSCRIPTIONAL ACTIVATOR DOMAIN"/>
    <property type="match status" value="1"/>
</dbReference>
<dbReference type="SMART" id="SM00448">
    <property type="entry name" value="REC"/>
    <property type="match status" value="1"/>
</dbReference>
<evidence type="ECO:0000256" key="5">
    <source>
        <dbReference type="ARBA" id="ARBA00023163"/>
    </source>
</evidence>
<dbReference type="InterPro" id="IPR036388">
    <property type="entry name" value="WH-like_DNA-bd_sf"/>
</dbReference>
<evidence type="ECO:0000256" key="2">
    <source>
        <dbReference type="ARBA" id="ARBA00023012"/>
    </source>
</evidence>
<dbReference type="EMBL" id="QMFB01000004">
    <property type="protein sequence ID" value="RAV21612.1"/>
    <property type="molecule type" value="Genomic_DNA"/>
</dbReference>
<dbReference type="Pfam" id="PF00486">
    <property type="entry name" value="Trans_reg_C"/>
    <property type="match status" value="1"/>
</dbReference>
<dbReference type="InterPro" id="IPR051677">
    <property type="entry name" value="AfsR-DnrI-RedD_regulator"/>
</dbReference>
<dbReference type="RefSeq" id="WP_113030703.1">
    <property type="nucleotide sequence ID" value="NZ_QMFB01000004.1"/>
</dbReference>
<dbReference type="GO" id="GO:0003677">
    <property type="term" value="F:DNA binding"/>
    <property type="evidence" value="ECO:0007669"/>
    <property type="project" value="UniProtKB-KW"/>
</dbReference>
<protein>
    <recommendedName>
        <fullName evidence="7">Response regulatory domain-containing protein</fullName>
    </recommendedName>
</protein>
<evidence type="ECO:0000256" key="6">
    <source>
        <dbReference type="PROSITE-ProRule" id="PRU00169"/>
    </source>
</evidence>